<feature type="compositionally biased region" description="Polar residues" evidence="1">
    <location>
        <begin position="273"/>
        <end position="285"/>
    </location>
</feature>
<feature type="compositionally biased region" description="Low complexity" evidence="1">
    <location>
        <begin position="17"/>
        <end position="27"/>
    </location>
</feature>
<dbReference type="InterPro" id="IPR003540">
    <property type="entry name" value="ADP-ribosyltransferase"/>
</dbReference>
<feature type="domain" description="ADP ribosyltransferase" evidence="2">
    <location>
        <begin position="679"/>
        <end position="755"/>
    </location>
</feature>
<dbReference type="GO" id="GO:0005576">
    <property type="term" value="C:extracellular region"/>
    <property type="evidence" value="ECO:0007669"/>
    <property type="project" value="InterPro"/>
</dbReference>
<dbReference type="PROSITE" id="PS51996">
    <property type="entry name" value="TR_MART"/>
    <property type="match status" value="1"/>
</dbReference>
<dbReference type="EMBL" id="JANIID010000013">
    <property type="protein sequence ID" value="MCQ8771291.1"/>
    <property type="molecule type" value="Genomic_DNA"/>
</dbReference>
<dbReference type="RefSeq" id="WP_256790763.1">
    <property type="nucleotide sequence ID" value="NZ_JANIID010000013.1"/>
</dbReference>
<protein>
    <submittedName>
        <fullName evidence="3">ADP-ribosyltransferase</fullName>
    </submittedName>
</protein>
<feature type="region of interest" description="Disordered" evidence="1">
    <location>
        <begin position="1"/>
        <end position="27"/>
    </location>
</feature>
<gene>
    <name evidence="3" type="ORF">NQU55_16175</name>
</gene>
<evidence type="ECO:0000313" key="3">
    <source>
        <dbReference type="EMBL" id="MCQ8771291.1"/>
    </source>
</evidence>
<feature type="compositionally biased region" description="Gly residues" evidence="1">
    <location>
        <begin position="139"/>
        <end position="155"/>
    </location>
</feature>
<organism evidence="3 4">
    <name type="scientific">Streptomyces telluris</name>
    <dbReference type="NCBI Taxonomy" id="2720021"/>
    <lineage>
        <taxon>Bacteria</taxon>
        <taxon>Bacillati</taxon>
        <taxon>Actinomycetota</taxon>
        <taxon>Actinomycetes</taxon>
        <taxon>Kitasatosporales</taxon>
        <taxon>Streptomycetaceae</taxon>
        <taxon>Streptomyces</taxon>
    </lineage>
</organism>
<dbReference type="Pfam" id="PF03496">
    <property type="entry name" value="ADPrib_exo_Tox"/>
    <property type="match status" value="1"/>
</dbReference>
<feature type="region of interest" description="Disordered" evidence="1">
    <location>
        <begin position="132"/>
        <end position="155"/>
    </location>
</feature>
<evidence type="ECO:0000313" key="4">
    <source>
        <dbReference type="Proteomes" id="UP001142374"/>
    </source>
</evidence>
<dbReference type="Gene3D" id="3.90.176.10">
    <property type="entry name" value="Toxin ADP-ribosyltransferase, Chain A, domain 1"/>
    <property type="match status" value="1"/>
</dbReference>
<keyword evidence="4" id="KW-1185">Reference proteome</keyword>
<dbReference type="Proteomes" id="UP001142374">
    <property type="component" value="Unassembled WGS sequence"/>
</dbReference>
<evidence type="ECO:0000256" key="1">
    <source>
        <dbReference type="SAM" id="MobiDB-lite"/>
    </source>
</evidence>
<evidence type="ECO:0000259" key="2">
    <source>
        <dbReference type="Pfam" id="PF03496"/>
    </source>
</evidence>
<comment type="caution">
    <text evidence="3">The sequence shown here is derived from an EMBL/GenBank/DDBJ whole genome shotgun (WGS) entry which is preliminary data.</text>
</comment>
<dbReference type="SUPFAM" id="SSF56399">
    <property type="entry name" value="ADP-ribosylation"/>
    <property type="match status" value="1"/>
</dbReference>
<reference evidence="3" key="1">
    <citation type="submission" date="2022-06" db="EMBL/GenBank/DDBJ databases">
        <title>WGS of actinobacteria.</title>
        <authorList>
            <person name="Thawai C."/>
        </authorList>
    </citation>
    <scope>NUCLEOTIDE SEQUENCE</scope>
    <source>
        <strain evidence="3">AA8</strain>
    </source>
</reference>
<sequence>MSPGPLPEPEQSHEPTPEAAGPAASPAAAIGDVLAARLKDLQQQAGNAAAAAHALGTGGQQATAGAPFGHRRILASPRWHQEAELYEQRLGAALATAPEVGRAARTAVLRLNEVLSAEFTAERAAGAFLKDDPASAGQVGTGGPETGGAGGTGGTAGDARERLLQWTAPGSSATVRELVTAFYNAAYYKYGPQPGLSGDDRDVSFKTLLHRIVLDGDLWRARELGLDVEALSAQREYLTGGARSVLGRLPQDVGRLFAKDIFALGNMTLQHGTGTTMSMGRSQQGRTERPEAPAGTGPGRSTLRNYQDIGVPLSEAERAHAQRSTTPLRVEGVRLDGDRILPQEYDVSPEAIWAAMAPAGEQGPEFPLPWASGQALFAMDPAAAWYRKHHERGAPLVAGISGTTTRMLSAFRWLKAVPGGLGGTGGGQERSEREFFLAVASWMLTGRDHSLYEILRGAKAAGLPSLSGLTASSKDVAAMYRDFDVFVRTTLPGAKLPELPYAALYEQAAQADREEGGMLTVHDDTVRTARRKQRRLQKPVGGADGPGKDLGFAHFLALTQYTGDNHQLINRVLTTPGGFTSVGVGRLMDEMISRVADDVPTEVPFTRWRDDELQGLISQYTAPGLDDQERKARLEPVRKRLRALAGTLRAEAKTHADMLADSLHRLPPVRGSVYRAGWEMWPRKRLTFDGFTSTSEKRKKAEEFLPLQYPTAGGRRVLYQLELAGRSGRDISAFSQKPEEKEVLLLPGAAFTVQLRNRDESVRVNGQEIRYDFVWATETTG</sequence>
<feature type="region of interest" description="Disordered" evidence="1">
    <location>
        <begin position="273"/>
        <end position="304"/>
    </location>
</feature>
<proteinExistence type="predicted"/>
<name>A0A9X2LH10_9ACTN</name>
<accession>A0A9X2LH10</accession>
<dbReference type="AlphaFoldDB" id="A0A9X2LH10"/>